<protein>
    <recommendedName>
        <fullName evidence="5">Phytocyanin domain-containing protein</fullName>
    </recommendedName>
</protein>
<dbReference type="PANTHER" id="PTHR33021:SF443">
    <property type="entry name" value="MAVICYANIN-LIKE"/>
    <property type="match status" value="1"/>
</dbReference>
<name>A0ABD3UM73_9LAMI</name>
<feature type="transmembrane region" description="Helical" evidence="3">
    <location>
        <begin position="168"/>
        <end position="185"/>
    </location>
</feature>
<dbReference type="Gene3D" id="2.60.40.420">
    <property type="entry name" value="Cupredoxins - blue copper proteins"/>
    <property type="match status" value="1"/>
</dbReference>
<evidence type="ECO:0000256" key="1">
    <source>
        <dbReference type="ARBA" id="ARBA00022723"/>
    </source>
</evidence>
<dbReference type="InterPro" id="IPR039391">
    <property type="entry name" value="Phytocyanin-like"/>
</dbReference>
<dbReference type="Proteomes" id="UP001634393">
    <property type="component" value="Unassembled WGS sequence"/>
</dbReference>
<proteinExistence type="predicted"/>
<evidence type="ECO:0000313" key="6">
    <source>
        <dbReference type="EMBL" id="KAL3849871.1"/>
    </source>
</evidence>
<dbReference type="PANTHER" id="PTHR33021">
    <property type="entry name" value="BLUE COPPER PROTEIN"/>
    <property type="match status" value="1"/>
</dbReference>
<evidence type="ECO:0000256" key="3">
    <source>
        <dbReference type="SAM" id="Phobius"/>
    </source>
</evidence>
<keyword evidence="4" id="KW-0732">Signal</keyword>
<keyword evidence="3" id="KW-0472">Membrane</keyword>
<keyword evidence="1" id="KW-0479">Metal-binding</keyword>
<dbReference type="EMBL" id="JBJXBP010000001">
    <property type="protein sequence ID" value="KAL3849871.1"/>
    <property type="molecule type" value="Genomic_DNA"/>
</dbReference>
<gene>
    <name evidence="6" type="ORF">ACJIZ3_011753</name>
</gene>
<feature type="domain" description="Phytocyanin" evidence="5">
    <location>
        <begin position="23"/>
        <end position="124"/>
    </location>
</feature>
<comment type="caution">
    <text evidence="6">The sequence shown here is derived from an EMBL/GenBank/DDBJ whole genome shotgun (WGS) entry which is preliminary data.</text>
</comment>
<accession>A0ABD3UM73</accession>
<keyword evidence="3" id="KW-0812">Transmembrane</keyword>
<evidence type="ECO:0000256" key="4">
    <source>
        <dbReference type="SAM" id="SignalP"/>
    </source>
</evidence>
<dbReference type="AlphaFoldDB" id="A0ABD3UM73"/>
<keyword evidence="2" id="KW-0325">Glycoprotein</keyword>
<dbReference type="GO" id="GO:0046872">
    <property type="term" value="F:metal ion binding"/>
    <property type="evidence" value="ECO:0007669"/>
    <property type="project" value="UniProtKB-KW"/>
</dbReference>
<evidence type="ECO:0000256" key="2">
    <source>
        <dbReference type="ARBA" id="ARBA00023180"/>
    </source>
</evidence>
<feature type="signal peptide" evidence="4">
    <location>
        <begin position="1"/>
        <end position="22"/>
    </location>
</feature>
<dbReference type="Pfam" id="PF02298">
    <property type="entry name" value="Cu_bind_like"/>
    <property type="match status" value="1"/>
</dbReference>
<keyword evidence="3" id="KW-1133">Transmembrane helix</keyword>
<dbReference type="InterPro" id="IPR003245">
    <property type="entry name" value="Phytocyanin_dom"/>
</dbReference>
<reference evidence="6 7" key="1">
    <citation type="submission" date="2024-12" db="EMBL/GenBank/DDBJ databases">
        <title>The unique morphological basis and parallel evolutionary history of personate flowers in Penstemon.</title>
        <authorList>
            <person name="Depatie T.H."/>
            <person name="Wessinger C.A."/>
        </authorList>
    </citation>
    <scope>NUCLEOTIDE SEQUENCE [LARGE SCALE GENOMIC DNA]</scope>
    <source>
        <strain evidence="6">WTNN_2</strain>
        <tissue evidence="6">Leaf</tissue>
    </source>
</reference>
<dbReference type="SUPFAM" id="SSF49503">
    <property type="entry name" value="Cupredoxins"/>
    <property type="match status" value="1"/>
</dbReference>
<dbReference type="FunFam" id="2.60.40.420:FF:000003">
    <property type="entry name" value="Blue copper"/>
    <property type="match status" value="1"/>
</dbReference>
<dbReference type="PROSITE" id="PS51485">
    <property type="entry name" value="PHYTOCYANIN"/>
    <property type="match status" value="1"/>
</dbReference>
<evidence type="ECO:0000259" key="5">
    <source>
        <dbReference type="PROSITE" id="PS51485"/>
    </source>
</evidence>
<feature type="chain" id="PRO_5044786622" description="Phytocyanin domain-containing protein" evidence="4">
    <location>
        <begin position="23"/>
        <end position="187"/>
    </location>
</feature>
<sequence>MVKKEKLLFLFILLALMRSYEGAVYKVGDSAGWSIIGNVDYNKWASSKNFRVGDILLFEYDPLYHNVRQVSRSDFHSCDSTSPIATYSTGNDSITIRSPGHYYYICSFLGHCQAGQKVDVRVTKSVRPADIPSPNPSEAPMLASPIGPVESSPSTNTGVSLLVNNSNYFVAIVGCCCSLLFWLYFSE</sequence>
<dbReference type="InterPro" id="IPR008972">
    <property type="entry name" value="Cupredoxin"/>
</dbReference>
<keyword evidence="7" id="KW-1185">Reference proteome</keyword>
<evidence type="ECO:0000313" key="7">
    <source>
        <dbReference type="Proteomes" id="UP001634393"/>
    </source>
</evidence>
<organism evidence="6 7">
    <name type="scientific">Penstemon smallii</name>
    <dbReference type="NCBI Taxonomy" id="265156"/>
    <lineage>
        <taxon>Eukaryota</taxon>
        <taxon>Viridiplantae</taxon>
        <taxon>Streptophyta</taxon>
        <taxon>Embryophyta</taxon>
        <taxon>Tracheophyta</taxon>
        <taxon>Spermatophyta</taxon>
        <taxon>Magnoliopsida</taxon>
        <taxon>eudicotyledons</taxon>
        <taxon>Gunneridae</taxon>
        <taxon>Pentapetalae</taxon>
        <taxon>asterids</taxon>
        <taxon>lamiids</taxon>
        <taxon>Lamiales</taxon>
        <taxon>Plantaginaceae</taxon>
        <taxon>Cheloneae</taxon>
        <taxon>Penstemon</taxon>
    </lineage>
</organism>